<dbReference type="EMBL" id="ML119106">
    <property type="protein sequence ID" value="RPB17145.1"/>
    <property type="molecule type" value="Genomic_DNA"/>
</dbReference>
<name>A0A3N4LGQ9_9PEZI</name>
<feature type="region of interest" description="Disordered" evidence="1">
    <location>
        <begin position="572"/>
        <end position="592"/>
    </location>
</feature>
<dbReference type="InParanoid" id="A0A3N4LGQ9"/>
<gene>
    <name evidence="2" type="ORF">P167DRAFT_531403</name>
</gene>
<reference evidence="2 3" key="1">
    <citation type="journal article" date="2018" name="Nat. Ecol. Evol.">
        <title>Pezizomycetes genomes reveal the molecular basis of ectomycorrhizal truffle lifestyle.</title>
        <authorList>
            <person name="Murat C."/>
            <person name="Payen T."/>
            <person name="Noel B."/>
            <person name="Kuo A."/>
            <person name="Morin E."/>
            <person name="Chen J."/>
            <person name="Kohler A."/>
            <person name="Krizsan K."/>
            <person name="Balestrini R."/>
            <person name="Da Silva C."/>
            <person name="Montanini B."/>
            <person name="Hainaut M."/>
            <person name="Levati E."/>
            <person name="Barry K.W."/>
            <person name="Belfiori B."/>
            <person name="Cichocki N."/>
            <person name="Clum A."/>
            <person name="Dockter R.B."/>
            <person name="Fauchery L."/>
            <person name="Guy J."/>
            <person name="Iotti M."/>
            <person name="Le Tacon F."/>
            <person name="Lindquist E.A."/>
            <person name="Lipzen A."/>
            <person name="Malagnac F."/>
            <person name="Mello A."/>
            <person name="Molinier V."/>
            <person name="Miyauchi S."/>
            <person name="Poulain J."/>
            <person name="Riccioni C."/>
            <person name="Rubini A."/>
            <person name="Sitrit Y."/>
            <person name="Splivallo R."/>
            <person name="Traeger S."/>
            <person name="Wang M."/>
            <person name="Zifcakova L."/>
            <person name="Wipf D."/>
            <person name="Zambonelli A."/>
            <person name="Paolocci F."/>
            <person name="Nowrousian M."/>
            <person name="Ottonello S."/>
            <person name="Baldrian P."/>
            <person name="Spatafora J.W."/>
            <person name="Henrissat B."/>
            <person name="Nagy L.G."/>
            <person name="Aury J.M."/>
            <person name="Wincker P."/>
            <person name="Grigoriev I.V."/>
            <person name="Bonfante P."/>
            <person name="Martin F.M."/>
        </authorList>
    </citation>
    <scope>NUCLEOTIDE SEQUENCE [LARGE SCALE GENOMIC DNA]</scope>
    <source>
        <strain evidence="2 3">CCBAS932</strain>
    </source>
</reference>
<dbReference type="AlphaFoldDB" id="A0A3N4LGQ9"/>
<evidence type="ECO:0000256" key="1">
    <source>
        <dbReference type="SAM" id="MobiDB-lite"/>
    </source>
</evidence>
<keyword evidence="3" id="KW-1185">Reference proteome</keyword>
<accession>A0A3N4LGQ9</accession>
<proteinExistence type="predicted"/>
<dbReference type="OrthoDB" id="3210378at2759"/>
<evidence type="ECO:0000313" key="2">
    <source>
        <dbReference type="EMBL" id="RPB17145.1"/>
    </source>
</evidence>
<evidence type="ECO:0000313" key="3">
    <source>
        <dbReference type="Proteomes" id="UP000277580"/>
    </source>
</evidence>
<evidence type="ECO:0008006" key="4">
    <source>
        <dbReference type="Google" id="ProtNLM"/>
    </source>
</evidence>
<sequence>MSPISHSDQELSPDLEHYHEIPREKRILNRGAFVPLQLETSTRSARFDSDVVRYFRVHPPAPAPTRRKLILSALTRSHGRGASNDAHDGDGTAFHLPPEITYQVLSYIKALDEQRLPSDPMHRTYCSICYLKNLYNIALASRSWNGPATELLYSTLKLSLDDVCEYHNRGIAWGDGKYWWARRTTYLSQRYFKPLLRTLTARPQLAGMFRVLEIDMHHRISRDYQNLPLWTKLISLCSGLVRIVGDPCVFFAPLDPYMESLKQDALNFVSRGTLYRGRQTRALTQQRRLWKVLAAHGAWVEWSWVSSCMDIRVPAFRRFHMGWQALRRLEICQFYYPRATAEESGDAEKEGEKAIACLGALESLSLKSSTLRVLRCVPKGRLTELSVEIDIGEWAGTLRQELTELWVWLKADTEGGGSKLRSFSISSEGHYSHVMEKWLPRTLVLMPDLQSLSISLRYRPDPGTIMLNKDDPSIVGLAPWQAAFPPGTKLQRLVFFCPGWSHNKMLLKIMRRAEVWPALKEMEYCPSTAVTEINVAEFLGTPITVSKAKTRQEGTVVDSELRMECHRRGMTGVDDWATSRGGGGGGGGGGEDGLVRVGTGEGSGMTGVEVRRVRMRKVGWL</sequence>
<dbReference type="Proteomes" id="UP000277580">
    <property type="component" value="Unassembled WGS sequence"/>
</dbReference>
<protein>
    <recommendedName>
        <fullName evidence="4">F-box domain-containing protein</fullName>
    </recommendedName>
</protein>
<feature type="compositionally biased region" description="Gly residues" evidence="1">
    <location>
        <begin position="580"/>
        <end position="592"/>
    </location>
</feature>
<organism evidence="2 3">
    <name type="scientific">Morchella conica CCBAS932</name>
    <dbReference type="NCBI Taxonomy" id="1392247"/>
    <lineage>
        <taxon>Eukaryota</taxon>
        <taxon>Fungi</taxon>
        <taxon>Dikarya</taxon>
        <taxon>Ascomycota</taxon>
        <taxon>Pezizomycotina</taxon>
        <taxon>Pezizomycetes</taxon>
        <taxon>Pezizales</taxon>
        <taxon>Morchellaceae</taxon>
        <taxon>Morchella</taxon>
    </lineage>
</organism>